<keyword evidence="6" id="KW-1185">Reference proteome</keyword>
<feature type="domain" description="HTH marR-type" evidence="4">
    <location>
        <begin position="1"/>
        <end position="136"/>
    </location>
</feature>
<evidence type="ECO:0000313" key="6">
    <source>
        <dbReference type="Proteomes" id="UP000295718"/>
    </source>
</evidence>
<keyword evidence="1" id="KW-0805">Transcription regulation</keyword>
<dbReference type="EMBL" id="SLUO01000001">
    <property type="protein sequence ID" value="TCL61194.1"/>
    <property type="molecule type" value="Genomic_DNA"/>
</dbReference>
<gene>
    <name evidence="5" type="ORF">EDD76_101291</name>
</gene>
<dbReference type="PANTHER" id="PTHR42756:SF1">
    <property type="entry name" value="TRANSCRIPTIONAL REPRESSOR OF EMRAB OPERON"/>
    <property type="match status" value="1"/>
</dbReference>
<keyword evidence="3" id="KW-0804">Transcription</keyword>
<reference evidence="5 6" key="1">
    <citation type="submission" date="2019-03" db="EMBL/GenBank/DDBJ databases">
        <title>Genomic Encyclopedia of Type Strains, Phase IV (KMG-IV): sequencing the most valuable type-strain genomes for metagenomic binning, comparative biology and taxonomic classification.</title>
        <authorList>
            <person name="Goeker M."/>
        </authorList>
    </citation>
    <scope>NUCLEOTIDE SEQUENCE [LARGE SCALE GENOMIC DNA]</scope>
    <source>
        <strain evidence="5 6">DSM 100556</strain>
    </source>
</reference>
<evidence type="ECO:0000256" key="1">
    <source>
        <dbReference type="ARBA" id="ARBA00023015"/>
    </source>
</evidence>
<comment type="caution">
    <text evidence="5">The sequence shown here is derived from an EMBL/GenBank/DDBJ whole genome shotgun (WGS) entry which is preliminary data.</text>
</comment>
<dbReference type="STRING" id="1469948.GCA_000732725_02478"/>
<dbReference type="PANTHER" id="PTHR42756">
    <property type="entry name" value="TRANSCRIPTIONAL REGULATOR, MARR"/>
    <property type="match status" value="1"/>
</dbReference>
<dbReference type="InterPro" id="IPR000835">
    <property type="entry name" value="HTH_MarR-typ"/>
</dbReference>
<dbReference type="GO" id="GO:0003700">
    <property type="term" value="F:DNA-binding transcription factor activity"/>
    <property type="evidence" value="ECO:0007669"/>
    <property type="project" value="InterPro"/>
</dbReference>
<dbReference type="PROSITE" id="PS50995">
    <property type="entry name" value="HTH_MARR_2"/>
    <property type="match status" value="1"/>
</dbReference>
<evidence type="ECO:0000313" key="5">
    <source>
        <dbReference type="EMBL" id="TCL61194.1"/>
    </source>
</evidence>
<keyword evidence="2 5" id="KW-0238">DNA-binding</keyword>
<evidence type="ECO:0000259" key="4">
    <source>
        <dbReference type="PROSITE" id="PS50995"/>
    </source>
</evidence>
<sequence>MNNDFETLLNGQQFKKLYEKMSNLITEKYGLHKIEIEILLFLRNGRYDTARDIAENKFFSKAHISHAIEHLTECGYLTGKADEQDRRCIHLELTKDAEPVCEELEKLRKGLVDIIYKDVTEEEKRVMLQVGKKIAHNINKELGTF</sequence>
<dbReference type="SUPFAM" id="SSF46785">
    <property type="entry name" value="Winged helix' DNA-binding domain"/>
    <property type="match status" value="1"/>
</dbReference>
<dbReference type="PRINTS" id="PR00598">
    <property type="entry name" value="HTHMARR"/>
</dbReference>
<dbReference type="OrthoDB" id="9795441at2"/>
<accession>A0A4R1R6J3</accession>
<dbReference type="RefSeq" id="WP_031391157.1">
    <property type="nucleotide sequence ID" value="NZ_JPNB01000002.1"/>
</dbReference>
<dbReference type="Gene3D" id="1.10.10.10">
    <property type="entry name" value="Winged helix-like DNA-binding domain superfamily/Winged helix DNA-binding domain"/>
    <property type="match status" value="1"/>
</dbReference>
<dbReference type="SMART" id="SM00347">
    <property type="entry name" value="HTH_MARR"/>
    <property type="match status" value="1"/>
</dbReference>
<evidence type="ECO:0000256" key="3">
    <source>
        <dbReference type="ARBA" id="ARBA00023163"/>
    </source>
</evidence>
<dbReference type="Pfam" id="PF13463">
    <property type="entry name" value="HTH_27"/>
    <property type="match status" value="1"/>
</dbReference>
<name>A0A4R1R6J3_9FIRM</name>
<organism evidence="5 6">
    <name type="scientific">Kineothrix alysoides</name>
    <dbReference type="NCBI Taxonomy" id="1469948"/>
    <lineage>
        <taxon>Bacteria</taxon>
        <taxon>Bacillati</taxon>
        <taxon>Bacillota</taxon>
        <taxon>Clostridia</taxon>
        <taxon>Lachnospirales</taxon>
        <taxon>Lachnospiraceae</taxon>
        <taxon>Kineothrix</taxon>
    </lineage>
</organism>
<protein>
    <submittedName>
        <fullName evidence="5">DNA-binding MarR family transcriptional regulator</fullName>
    </submittedName>
</protein>
<dbReference type="InterPro" id="IPR036388">
    <property type="entry name" value="WH-like_DNA-bd_sf"/>
</dbReference>
<dbReference type="AlphaFoldDB" id="A0A4R1R6J3"/>
<dbReference type="GO" id="GO:0003677">
    <property type="term" value="F:DNA binding"/>
    <property type="evidence" value="ECO:0007669"/>
    <property type="project" value="UniProtKB-KW"/>
</dbReference>
<dbReference type="Proteomes" id="UP000295718">
    <property type="component" value="Unassembled WGS sequence"/>
</dbReference>
<proteinExistence type="predicted"/>
<dbReference type="InterPro" id="IPR036390">
    <property type="entry name" value="WH_DNA-bd_sf"/>
</dbReference>
<evidence type="ECO:0000256" key="2">
    <source>
        <dbReference type="ARBA" id="ARBA00023125"/>
    </source>
</evidence>